<dbReference type="PANTHER" id="PTHR36753:SF2">
    <property type="entry name" value="TRANSMEMBRANE PROTEIN"/>
    <property type="match status" value="1"/>
</dbReference>
<protein>
    <submittedName>
        <fullName evidence="2">Uncharacterized protein</fullName>
    </submittedName>
</protein>
<dbReference type="EMBL" id="CM007656">
    <property type="protein sequence ID" value="ONH99476.1"/>
    <property type="molecule type" value="Genomic_DNA"/>
</dbReference>
<dbReference type="PANTHER" id="PTHR36753">
    <property type="entry name" value="TRANSMEMBRANE PROTEIN"/>
    <property type="match status" value="1"/>
</dbReference>
<evidence type="ECO:0000313" key="3">
    <source>
        <dbReference type="Proteomes" id="UP000006882"/>
    </source>
</evidence>
<name>A0A251NJG7_PRUPE</name>
<sequence length="109" mass="12036">MTVDKRIGLQNPDKNPSPKSQDLKQRTLFLGLKFQGKRDSKHSKGSKDVLLSKQSLHAVHLFDTGGGFVFKNGFHKIKDTVNFCDPNVHGSYCGSTGRPFLGYTAPAPF</sequence>
<dbReference type="Gramene" id="ONH99476">
    <property type="protein sequence ID" value="ONH99476"/>
    <property type="gene ID" value="PRUPE_6G032000"/>
</dbReference>
<evidence type="ECO:0000256" key="1">
    <source>
        <dbReference type="SAM" id="MobiDB-lite"/>
    </source>
</evidence>
<gene>
    <name evidence="2" type="ORF">PRUPE_6G032000</name>
</gene>
<dbReference type="AlphaFoldDB" id="A0A251NJG7"/>
<organism evidence="2 3">
    <name type="scientific">Prunus persica</name>
    <name type="common">Peach</name>
    <name type="synonym">Amygdalus persica</name>
    <dbReference type="NCBI Taxonomy" id="3760"/>
    <lineage>
        <taxon>Eukaryota</taxon>
        <taxon>Viridiplantae</taxon>
        <taxon>Streptophyta</taxon>
        <taxon>Embryophyta</taxon>
        <taxon>Tracheophyta</taxon>
        <taxon>Spermatophyta</taxon>
        <taxon>Magnoliopsida</taxon>
        <taxon>eudicotyledons</taxon>
        <taxon>Gunneridae</taxon>
        <taxon>Pentapetalae</taxon>
        <taxon>rosids</taxon>
        <taxon>fabids</taxon>
        <taxon>Rosales</taxon>
        <taxon>Rosaceae</taxon>
        <taxon>Amygdaloideae</taxon>
        <taxon>Amygdaleae</taxon>
        <taxon>Prunus</taxon>
    </lineage>
</organism>
<evidence type="ECO:0000313" key="2">
    <source>
        <dbReference type="EMBL" id="ONH99476.1"/>
    </source>
</evidence>
<dbReference type="Proteomes" id="UP000006882">
    <property type="component" value="Chromosome G6"/>
</dbReference>
<keyword evidence="3" id="KW-1185">Reference proteome</keyword>
<accession>A0A251NJG7</accession>
<dbReference type="eggNOG" id="ENOG502SD9E">
    <property type="taxonomic scope" value="Eukaryota"/>
</dbReference>
<reference evidence="2 3" key="1">
    <citation type="journal article" date="2013" name="Nat. Genet.">
        <title>The high-quality draft genome of peach (Prunus persica) identifies unique patterns of genetic diversity, domestication and genome evolution.</title>
        <authorList>
            <consortium name="International Peach Genome Initiative"/>
            <person name="Verde I."/>
            <person name="Abbott A.G."/>
            <person name="Scalabrin S."/>
            <person name="Jung S."/>
            <person name="Shu S."/>
            <person name="Marroni F."/>
            <person name="Zhebentyayeva T."/>
            <person name="Dettori M.T."/>
            <person name="Grimwood J."/>
            <person name="Cattonaro F."/>
            <person name="Zuccolo A."/>
            <person name="Rossini L."/>
            <person name="Jenkins J."/>
            <person name="Vendramin E."/>
            <person name="Meisel L.A."/>
            <person name="Decroocq V."/>
            <person name="Sosinski B."/>
            <person name="Prochnik S."/>
            <person name="Mitros T."/>
            <person name="Policriti A."/>
            <person name="Cipriani G."/>
            <person name="Dondini L."/>
            <person name="Ficklin S."/>
            <person name="Goodstein D.M."/>
            <person name="Xuan P."/>
            <person name="Del Fabbro C."/>
            <person name="Aramini V."/>
            <person name="Copetti D."/>
            <person name="Gonzalez S."/>
            <person name="Horner D.S."/>
            <person name="Falchi R."/>
            <person name="Lucas S."/>
            <person name="Mica E."/>
            <person name="Maldonado J."/>
            <person name="Lazzari B."/>
            <person name="Bielenberg D."/>
            <person name="Pirona R."/>
            <person name="Miculan M."/>
            <person name="Barakat A."/>
            <person name="Testolin R."/>
            <person name="Stella A."/>
            <person name="Tartarini S."/>
            <person name="Tonutti P."/>
            <person name="Arus P."/>
            <person name="Orellana A."/>
            <person name="Wells C."/>
            <person name="Main D."/>
            <person name="Vizzotto G."/>
            <person name="Silva H."/>
            <person name="Salamini F."/>
            <person name="Schmutz J."/>
            <person name="Morgante M."/>
            <person name="Rokhsar D.S."/>
        </authorList>
    </citation>
    <scope>NUCLEOTIDE SEQUENCE [LARGE SCALE GENOMIC DNA]</scope>
    <source>
        <strain evidence="3">cv. Nemared</strain>
    </source>
</reference>
<feature type="region of interest" description="Disordered" evidence="1">
    <location>
        <begin position="1"/>
        <end position="22"/>
    </location>
</feature>
<proteinExistence type="predicted"/>